<sequence length="105" mass="12188">MSIKGFKRLRRQWLRRVYGAVVIALLMISVGGAVAESCVTPQRPFVPSDPKARRDYADIIRRDFELYIRDIQNYFRCLDEERARAFEEAQEVSAEYGRFLGLVGN</sequence>
<dbReference type="AlphaFoldDB" id="A0A0B3SHK7"/>
<protein>
    <submittedName>
        <fullName evidence="1">Uncharacterized protein</fullName>
    </submittedName>
</protein>
<accession>A0A0B3SHK7</accession>
<dbReference type="Proteomes" id="UP000030960">
    <property type="component" value="Unassembled WGS sequence"/>
</dbReference>
<proteinExistence type="predicted"/>
<gene>
    <name evidence="1" type="ORF">OA50_05391</name>
</gene>
<organism evidence="1 2">
    <name type="scientific">Mameliella alba</name>
    <dbReference type="NCBI Taxonomy" id="561184"/>
    <lineage>
        <taxon>Bacteria</taxon>
        <taxon>Pseudomonadati</taxon>
        <taxon>Pseudomonadota</taxon>
        <taxon>Alphaproteobacteria</taxon>
        <taxon>Rhodobacterales</taxon>
        <taxon>Roseobacteraceae</taxon>
        <taxon>Mameliella</taxon>
    </lineage>
</organism>
<dbReference type="EMBL" id="JSUQ01000032">
    <property type="protein sequence ID" value="KHQ50054.1"/>
    <property type="molecule type" value="Genomic_DNA"/>
</dbReference>
<comment type="caution">
    <text evidence="1">The sequence shown here is derived from an EMBL/GenBank/DDBJ whole genome shotgun (WGS) entry which is preliminary data.</text>
</comment>
<evidence type="ECO:0000313" key="1">
    <source>
        <dbReference type="EMBL" id="KHQ50054.1"/>
    </source>
</evidence>
<keyword evidence="2" id="KW-1185">Reference proteome</keyword>
<reference evidence="1 2" key="1">
    <citation type="submission" date="2014-10" db="EMBL/GenBank/DDBJ databases">
        <title>Genome sequence of Ponticoccus sp. strain UMTAT08 isolated from clonal culture of toxic dinoflagellate Alexandrium tamiyavanichii.</title>
        <authorList>
            <person name="Gan H.Y."/>
            <person name="Muhd D.-D."/>
            <person name="Mohd Noor M.E."/>
            <person name="Yeong Y.S."/>
            <person name="Usup G."/>
        </authorList>
    </citation>
    <scope>NUCLEOTIDE SEQUENCE [LARGE SCALE GENOMIC DNA]</scope>
    <source>
        <strain evidence="1 2">UMTAT08</strain>
    </source>
</reference>
<evidence type="ECO:0000313" key="2">
    <source>
        <dbReference type="Proteomes" id="UP000030960"/>
    </source>
</evidence>
<name>A0A0B3SHK7_9RHOB</name>